<evidence type="ECO:0000313" key="2">
    <source>
        <dbReference type="EMBL" id="KAK2030663.1"/>
    </source>
</evidence>
<dbReference type="EMBL" id="MU842848">
    <property type="protein sequence ID" value="KAK2030663.1"/>
    <property type="molecule type" value="Genomic_DNA"/>
</dbReference>
<organism evidence="2 3">
    <name type="scientific">Colletotrichum zoysiae</name>
    <dbReference type="NCBI Taxonomy" id="1216348"/>
    <lineage>
        <taxon>Eukaryota</taxon>
        <taxon>Fungi</taxon>
        <taxon>Dikarya</taxon>
        <taxon>Ascomycota</taxon>
        <taxon>Pezizomycotina</taxon>
        <taxon>Sordariomycetes</taxon>
        <taxon>Hypocreomycetidae</taxon>
        <taxon>Glomerellales</taxon>
        <taxon>Glomerellaceae</taxon>
        <taxon>Colletotrichum</taxon>
        <taxon>Colletotrichum graminicola species complex</taxon>
    </lineage>
</organism>
<keyword evidence="3" id="KW-1185">Reference proteome</keyword>
<reference evidence="2" key="1">
    <citation type="submission" date="2021-06" db="EMBL/GenBank/DDBJ databases">
        <title>Comparative genomics, transcriptomics and evolutionary studies reveal genomic signatures of adaptation to plant cell wall in hemibiotrophic fungi.</title>
        <authorList>
            <consortium name="DOE Joint Genome Institute"/>
            <person name="Baroncelli R."/>
            <person name="Diaz J.F."/>
            <person name="Benocci T."/>
            <person name="Peng M."/>
            <person name="Battaglia E."/>
            <person name="Haridas S."/>
            <person name="Andreopoulos W."/>
            <person name="Labutti K."/>
            <person name="Pangilinan J."/>
            <person name="Floch G.L."/>
            <person name="Makela M.R."/>
            <person name="Henrissat B."/>
            <person name="Grigoriev I.V."/>
            <person name="Crouch J.A."/>
            <person name="De Vries R.P."/>
            <person name="Sukno S.A."/>
            <person name="Thon M.R."/>
        </authorList>
    </citation>
    <scope>NUCLEOTIDE SEQUENCE</scope>
    <source>
        <strain evidence="2">MAFF235873</strain>
    </source>
</reference>
<evidence type="ECO:0000313" key="3">
    <source>
        <dbReference type="Proteomes" id="UP001232148"/>
    </source>
</evidence>
<comment type="caution">
    <text evidence="2">The sequence shown here is derived from an EMBL/GenBank/DDBJ whole genome shotgun (WGS) entry which is preliminary data.</text>
</comment>
<protein>
    <submittedName>
        <fullName evidence="2">Uncharacterized protein</fullName>
    </submittedName>
</protein>
<feature type="region of interest" description="Disordered" evidence="1">
    <location>
        <begin position="21"/>
        <end position="49"/>
    </location>
</feature>
<sequence>MSLADNRLPLNLYCTHTTVPPDIPSRASSRDETRGCIQDPSPCTPPSSLRAYRKGEGDRYLAWQKIRFPPFLPVRNGMRSNIAIQASLTLRAHGFGNIRCTNVYAVGAEDMPAPIFLPRLSGGDSCCLFTDRSPVPPGSPLRGGGAREAGGSLMIIP</sequence>
<dbReference type="AlphaFoldDB" id="A0AAD9HKL3"/>
<evidence type="ECO:0000256" key="1">
    <source>
        <dbReference type="SAM" id="MobiDB-lite"/>
    </source>
</evidence>
<name>A0AAD9HKL3_9PEZI</name>
<gene>
    <name evidence="2" type="ORF">LX32DRAFT_312347</name>
</gene>
<proteinExistence type="predicted"/>
<dbReference type="Proteomes" id="UP001232148">
    <property type="component" value="Unassembled WGS sequence"/>
</dbReference>
<accession>A0AAD9HKL3</accession>